<evidence type="ECO:0000313" key="7">
    <source>
        <dbReference type="EMBL" id="WNY27311.1"/>
    </source>
</evidence>
<comment type="similarity">
    <text evidence="1 5">Belongs to the TCP-1 chaperonin family.</text>
</comment>
<dbReference type="AlphaFoldDB" id="A0AA96V7L2"/>
<protein>
    <submittedName>
        <fullName evidence="7">60 kDa chaperonin</fullName>
    </submittedName>
</protein>
<evidence type="ECO:0000313" key="8">
    <source>
        <dbReference type="Proteomes" id="UP001304970"/>
    </source>
</evidence>
<accession>A0AA96V7L2</accession>
<dbReference type="InterPro" id="IPR027413">
    <property type="entry name" value="GROEL-like_equatorial_sf"/>
</dbReference>
<dbReference type="InterPro" id="IPR017998">
    <property type="entry name" value="Chaperone_TCP-1"/>
</dbReference>
<keyword evidence="2 5" id="KW-0547">Nucleotide-binding</keyword>
<dbReference type="SUPFAM" id="SSF54849">
    <property type="entry name" value="GroEL-intermediate domain like"/>
    <property type="match status" value="1"/>
</dbReference>
<dbReference type="GO" id="GO:0140662">
    <property type="term" value="F:ATP-dependent protein folding chaperone"/>
    <property type="evidence" value="ECO:0007669"/>
    <property type="project" value="InterPro"/>
</dbReference>
<dbReference type="InterPro" id="IPR054827">
    <property type="entry name" value="thermosome_alpha"/>
</dbReference>
<dbReference type="PROSITE" id="PS00751">
    <property type="entry name" value="TCP1_2"/>
    <property type="match status" value="1"/>
</dbReference>
<keyword evidence="4 5" id="KW-0143">Chaperone</keyword>
<dbReference type="InterPro" id="IPR053374">
    <property type="entry name" value="TCP-1_chaperonin"/>
</dbReference>
<evidence type="ECO:0000256" key="4">
    <source>
        <dbReference type="ARBA" id="ARBA00023186"/>
    </source>
</evidence>
<dbReference type="Gene3D" id="1.10.560.10">
    <property type="entry name" value="GroEL-like equatorial domain"/>
    <property type="match status" value="1"/>
</dbReference>
<dbReference type="NCBIfam" id="NF041083">
    <property type="entry name" value="thermosome_beta"/>
    <property type="match status" value="1"/>
</dbReference>
<dbReference type="SUPFAM" id="SSF48592">
    <property type="entry name" value="GroEL equatorial domain-like"/>
    <property type="match status" value="1"/>
</dbReference>
<dbReference type="InterPro" id="IPR002194">
    <property type="entry name" value="Chaperonin_TCP-1_CS"/>
</dbReference>
<evidence type="ECO:0000256" key="2">
    <source>
        <dbReference type="ARBA" id="ARBA00022741"/>
    </source>
</evidence>
<evidence type="ECO:0000256" key="6">
    <source>
        <dbReference type="SAM" id="MobiDB-lite"/>
    </source>
</evidence>
<sequence>MNYSGDLISMAKTGPIIVLDPGKERTKGKEAIFMNITAAKAVASLVQSTLGPKGMDKMLINKLGMVSMTNDGVTILKDIGIEHPAAKMIVEVSKTLESTAGDGTTSSVILSAALLDKAEKLIKKGIHPTVIVKGFKTAEDKALEILNDRAISVNFKTPEGRAILKKAAMTSITGKAPDVHKEMLADICVKATEIIEKDGFVDVRSDVISIVELNKKIEETEVIEGIALSTNSLNKKAPKIIQNPKIAIFDAEIEAHKTKAKSKMVVGSPEERNQIIENEHQNMLDIAKQIADTGANVIFSTKMVKPIVLEYFDKRGIYVSRPIEEKDAEHVSYATGAKVIRNPREISAQDLGEAGLMEQDPRADGGKTFIRDSKKSKVATIIIRGETLQHADSVDTSVDDALWVVKSIIEDGKVMAGGGAPEIEVALALRAFAPTVDGYEQRVISAYADAVEEIPKTLIRNGGLDVIDLTLALRTAHLKDKNAGVNVFSGKIVDMEKEGVVEPLRVKINSIKSATEAAIMILRIDDVLRAKHIREVPDVKPEHMATSYSGMAPPQLNERR</sequence>
<evidence type="ECO:0000256" key="3">
    <source>
        <dbReference type="ARBA" id="ARBA00022840"/>
    </source>
</evidence>
<dbReference type="SUPFAM" id="SSF52029">
    <property type="entry name" value="GroEL apical domain-like"/>
    <property type="match status" value="1"/>
</dbReference>
<keyword evidence="8" id="KW-1185">Reference proteome</keyword>
<dbReference type="Pfam" id="PF00118">
    <property type="entry name" value="Cpn60_TCP1"/>
    <property type="match status" value="1"/>
</dbReference>
<dbReference type="Gene3D" id="3.50.7.10">
    <property type="entry name" value="GroEL"/>
    <property type="match status" value="1"/>
</dbReference>
<dbReference type="PANTHER" id="PTHR11353">
    <property type="entry name" value="CHAPERONIN"/>
    <property type="match status" value="1"/>
</dbReference>
<dbReference type="Proteomes" id="UP001304970">
    <property type="component" value="Chromosome"/>
</dbReference>
<proteinExistence type="inferred from homology"/>
<feature type="region of interest" description="Disordered" evidence="6">
    <location>
        <begin position="541"/>
        <end position="560"/>
    </location>
</feature>
<organism evidence="7 8">
    <name type="scientific">Methanolapillus ohkumae</name>
    <dbReference type="NCBI Taxonomy" id="3028298"/>
    <lineage>
        <taxon>Archaea</taxon>
        <taxon>Methanobacteriati</taxon>
        <taxon>Methanobacteriota</taxon>
        <taxon>Stenosarchaea group</taxon>
        <taxon>Methanomicrobia</taxon>
        <taxon>Methanosarcinales</taxon>
        <taxon>Methanosarcinaceae</taxon>
        <taxon>Methanolapillus</taxon>
    </lineage>
</organism>
<dbReference type="Gene3D" id="3.30.260.10">
    <property type="entry name" value="TCP-1-like chaperonin intermediate domain"/>
    <property type="match status" value="1"/>
</dbReference>
<evidence type="ECO:0000256" key="5">
    <source>
        <dbReference type="RuleBase" id="RU004187"/>
    </source>
</evidence>
<dbReference type="EMBL" id="CP131061">
    <property type="protein sequence ID" value="WNY27311.1"/>
    <property type="molecule type" value="Genomic_DNA"/>
</dbReference>
<name>A0AA96V7L2_9EURY</name>
<dbReference type="InterPro" id="IPR002423">
    <property type="entry name" value="Cpn60/GroEL/TCP-1"/>
</dbReference>
<dbReference type="GO" id="GO:0016887">
    <property type="term" value="F:ATP hydrolysis activity"/>
    <property type="evidence" value="ECO:0007669"/>
    <property type="project" value="InterPro"/>
</dbReference>
<dbReference type="InterPro" id="IPR027409">
    <property type="entry name" value="GroEL-like_apical_dom_sf"/>
</dbReference>
<dbReference type="GO" id="GO:0051082">
    <property type="term" value="F:unfolded protein binding"/>
    <property type="evidence" value="ECO:0007669"/>
    <property type="project" value="InterPro"/>
</dbReference>
<evidence type="ECO:0000256" key="1">
    <source>
        <dbReference type="ARBA" id="ARBA00008020"/>
    </source>
</evidence>
<dbReference type="NCBIfam" id="NF041082">
    <property type="entry name" value="thermosome_alpha"/>
    <property type="match status" value="1"/>
</dbReference>
<dbReference type="InterPro" id="IPR027410">
    <property type="entry name" value="TCP-1-like_intermed_sf"/>
</dbReference>
<gene>
    <name evidence="7" type="primary">groL_3</name>
    <name evidence="7" type="ORF">MsAm2_11030</name>
</gene>
<reference evidence="7 8" key="1">
    <citation type="submission" date="2023-07" db="EMBL/GenBank/DDBJ databases">
        <title>Closed genome sequence of Methanosarcinaceae archaeon Am2.</title>
        <authorList>
            <person name="Poehlein A."/>
            <person name="Protasov E."/>
            <person name="Platt K."/>
            <person name="Reeh H."/>
            <person name="Daniel R."/>
            <person name="Brune A."/>
        </authorList>
    </citation>
    <scope>NUCLEOTIDE SEQUENCE [LARGE SCALE GENOMIC DNA]</scope>
    <source>
        <strain evidence="7 8">Am2</strain>
    </source>
</reference>
<dbReference type="PRINTS" id="PR00304">
    <property type="entry name" value="TCOMPLEXTCP1"/>
</dbReference>
<dbReference type="GO" id="GO:0005524">
    <property type="term" value="F:ATP binding"/>
    <property type="evidence" value="ECO:0007669"/>
    <property type="project" value="UniProtKB-KW"/>
</dbReference>
<keyword evidence="3 5" id="KW-0067">ATP-binding</keyword>